<reference evidence="2" key="1">
    <citation type="submission" date="2020-02" db="EMBL/GenBank/DDBJ databases">
        <authorList>
            <person name="Meier V. D."/>
        </authorList>
    </citation>
    <scope>NUCLEOTIDE SEQUENCE</scope>
    <source>
        <strain evidence="2">AVDCRST_MAG54</strain>
    </source>
</reference>
<feature type="compositionally biased region" description="Pro residues" evidence="1">
    <location>
        <begin position="189"/>
        <end position="198"/>
    </location>
</feature>
<dbReference type="EMBL" id="CADCTH010000610">
    <property type="protein sequence ID" value="CAA9295827.1"/>
    <property type="molecule type" value="Genomic_DNA"/>
</dbReference>
<proteinExistence type="predicted"/>
<accession>A0A6J4K518</accession>
<sequence length="237" mass="25867">DRPCDRLPAGALDARRPDGPVDLPGPHRGAAHGDLARRLAPGHPRRPHARRRGVGRLRRGRGAELPRAARRGRRPRGSAGAPAHRPDLGRQPRVPRRRARVVGHPQGPRDVRRTGAGAAVHDARGRRPARRERGAAPRCSPARTPARRLRARPGPPRRAPREPGGEPQRPRAAARGLDVRRRGAAGLPRRPPPGPLGDPPRLRHALRDDPTRPHHPPAWGPRWRSTPGKPPPRGGAM</sequence>
<dbReference type="AlphaFoldDB" id="A0A6J4K518"/>
<feature type="non-terminal residue" evidence="2">
    <location>
        <position position="237"/>
    </location>
</feature>
<feature type="compositionally biased region" description="Pro residues" evidence="1">
    <location>
        <begin position="228"/>
        <end position="237"/>
    </location>
</feature>
<evidence type="ECO:0000313" key="2">
    <source>
        <dbReference type="EMBL" id="CAA9295827.1"/>
    </source>
</evidence>
<protein>
    <submittedName>
        <fullName evidence="2">Uncharacterized protein</fullName>
    </submittedName>
</protein>
<feature type="compositionally biased region" description="Basic residues" evidence="1">
    <location>
        <begin position="43"/>
        <end position="60"/>
    </location>
</feature>
<organism evidence="2">
    <name type="scientific">uncultured Actinomycetospora sp</name>
    <dbReference type="NCBI Taxonomy" id="1135996"/>
    <lineage>
        <taxon>Bacteria</taxon>
        <taxon>Bacillati</taxon>
        <taxon>Actinomycetota</taxon>
        <taxon>Actinomycetes</taxon>
        <taxon>Pseudonocardiales</taxon>
        <taxon>Pseudonocardiaceae</taxon>
        <taxon>Actinomycetospora</taxon>
        <taxon>environmental samples</taxon>
    </lineage>
</organism>
<feature type="compositionally biased region" description="Basic and acidic residues" evidence="1">
    <location>
        <begin position="121"/>
        <end position="135"/>
    </location>
</feature>
<evidence type="ECO:0000256" key="1">
    <source>
        <dbReference type="SAM" id="MobiDB-lite"/>
    </source>
</evidence>
<name>A0A6J4K518_9PSEU</name>
<feature type="non-terminal residue" evidence="2">
    <location>
        <position position="1"/>
    </location>
</feature>
<feature type="region of interest" description="Disordered" evidence="1">
    <location>
        <begin position="1"/>
        <end position="237"/>
    </location>
</feature>
<gene>
    <name evidence="2" type="ORF">AVDCRST_MAG54-4840</name>
</gene>